<evidence type="ECO:0000259" key="3">
    <source>
        <dbReference type="PROSITE" id="PS50994"/>
    </source>
</evidence>
<dbReference type="PROSITE" id="PS50994">
    <property type="entry name" value="INTEGRASE"/>
    <property type="match status" value="1"/>
</dbReference>
<dbReference type="SUPFAM" id="SSF53098">
    <property type="entry name" value="Ribonuclease H-like"/>
    <property type="match status" value="1"/>
</dbReference>
<accession>A0ABR3ER63</accession>
<dbReference type="Proteomes" id="UP001465976">
    <property type="component" value="Unassembled WGS sequence"/>
</dbReference>
<dbReference type="EMBL" id="JBAHYK010002283">
    <property type="protein sequence ID" value="KAL0565395.1"/>
    <property type="molecule type" value="Genomic_DNA"/>
</dbReference>
<dbReference type="InterPro" id="IPR058913">
    <property type="entry name" value="Integrase_dom_put"/>
</dbReference>
<dbReference type="PANTHER" id="PTHR46791">
    <property type="entry name" value="EXPRESSED PROTEIN"/>
    <property type="match status" value="1"/>
</dbReference>
<organism evidence="4 5">
    <name type="scientific">Marasmius crinis-equi</name>
    <dbReference type="NCBI Taxonomy" id="585013"/>
    <lineage>
        <taxon>Eukaryota</taxon>
        <taxon>Fungi</taxon>
        <taxon>Dikarya</taxon>
        <taxon>Basidiomycota</taxon>
        <taxon>Agaricomycotina</taxon>
        <taxon>Agaricomycetes</taxon>
        <taxon>Agaricomycetidae</taxon>
        <taxon>Agaricales</taxon>
        <taxon>Marasmiineae</taxon>
        <taxon>Marasmiaceae</taxon>
        <taxon>Marasmius</taxon>
    </lineage>
</organism>
<sequence>MKLKFYREESGILYSQHVEKVKTGKKGRPKLAINEEFLKNAMDPKLSMKVGDVSKLLGIARNTVKSRLREAGIDYKYTSITDEELDAITREYRTTKIGSGIRYLVGHIRAAYNMRVQRSRVYDSVKRVDGLRILVEESSARILRKPYHVKRPNALWHIDGHHKLILWGIVVHGIVDGYSHMVVGIEAQDNNRATTVLNLELKAEEEHGRPSRIRGDRGKENKGVALWIIARNGLNRASFIWGSSTHNTRIERLWLEVGTQFARRWKAFFLRLERLHHLKRVNRYHLWLVHRLFLDMIRTDCKSFQQDWNSHPISGLGHDKSPEQLRFIRRLKEGVYVHEDDCEGLTPQEIQNGYGINGKPREAPDTFVGAGYIPEEEQENLAAFREEDEDADDPEEEDWEGDEWEDVKTEIDDNFIDPVRAPKVQNPFPGNEELEAFFWSTLQEV</sequence>
<name>A0ABR3ER63_9AGAR</name>
<dbReference type="PANTHER" id="PTHR46791:SF5">
    <property type="entry name" value="CLR5 DOMAIN-CONTAINING PROTEIN-RELATED"/>
    <property type="match status" value="1"/>
</dbReference>
<evidence type="ECO:0000256" key="2">
    <source>
        <dbReference type="SAM" id="MobiDB-lite"/>
    </source>
</evidence>
<dbReference type="Pfam" id="PF24764">
    <property type="entry name" value="rva_4"/>
    <property type="match status" value="1"/>
</dbReference>
<proteinExistence type="predicted"/>
<comment type="caution">
    <text evidence="4">The sequence shown here is derived from an EMBL/GenBank/DDBJ whole genome shotgun (WGS) entry which is preliminary data.</text>
</comment>
<evidence type="ECO:0000313" key="5">
    <source>
        <dbReference type="Proteomes" id="UP001465976"/>
    </source>
</evidence>
<gene>
    <name evidence="4" type="ORF">V5O48_016624</name>
</gene>
<keyword evidence="1" id="KW-0694">RNA-binding</keyword>
<feature type="non-terminal residue" evidence="4">
    <location>
        <position position="445"/>
    </location>
</feature>
<dbReference type="InterPro" id="IPR001584">
    <property type="entry name" value="Integrase_cat-core"/>
</dbReference>
<dbReference type="InterPro" id="IPR012337">
    <property type="entry name" value="RNaseH-like_sf"/>
</dbReference>
<dbReference type="Gene3D" id="3.30.420.10">
    <property type="entry name" value="Ribonuclease H-like superfamily/Ribonuclease H"/>
    <property type="match status" value="1"/>
</dbReference>
<feature type="compositionally biased region" description="Acidic residues" evidence="2">
    <location>
        <begin position="386"/>
        <end position="405"/>
    </location>
</feature>
<reference evidence="4 5" key="1">
    <citation type="submission" date="2024-02" db="EMBL/GenBank/DDBJ databases">
        <title>A draft genome for the cacao thread blight pathogen Marasmius crinis-equi.</title>
        <authorList>
            <person name="Cohen S.P."/>
            <person name="Baruah I.K."/>
            <person name="Amoako-Attah I."/>
            <person name="Bukari Y."/>
            <person name="Meinhardt L.W."/>
            <person name="Bailey B.A."/>
        </authorList>
    </citation>
    <scope>NUCLEOTIDE SEQUENCE [LARGE SCALE GENOMIC DNA]</scope>
    <source>
        <strain evidence="4 5">GH-76</strain>
    </source>
</reference>
<protein>
    <recommendedName>
        <fullName evidence="3">Integrase catalytic domain-containing protein</fullName>
    </recommendedName>
</protein>
<evidence type="ECO:0000313" key="4">
    <source>
        <dbReference type="EMBL" id="KAL0565395.1"/>
    </source>
</evidence>
<feature type="region of interest" description="Disordered" evidence="2">
    <location>
        <begin position="384"/>
        <end position="405"/>
    </location>
</feature>
<feature type="domain" description="Integrase catalytic" evidence="3">
    <location>
        <begin position="148"/>
        <end position="253"/>
    </location>
</feature>
<keyword evidence="5" id="KW-1185">Reference proteome</keyword>
<dbReference type="InterPro" id="IPR036397">
    <property type="entry name" value="RNaseH_sf"/>
</dbReference>
<evidence type="ECO:0000256" key="1">
    <source>
        <dbReference type="ARBA" id="ARBA00022884"/>
    </source>
</evidence>